<dbReference type="InParanoid" id="A0A482WRM8"/>
<name>A0A482WRM8_LAOST</name>
<evidence type="ECO:0000313" key="2">
    <source>
        <dbReference type="Proteomes" id="UP000291343"/>
    </source>
</evidence>
<gene>
    <name evidence="1" type="ORF">LSTR_LSTR008937</name>
</gene>
<evidence type="ECO:0000313" key="1">
    <source>
        <dbReference type="EMBL" id="RZF35831.1"/>
    </source>
</evidence>
<dbReference type="EMBL" id="QKKF02027445">
    <property type="protein sequence ID" value="RZF35831.1"/>
    <property type="molecule type" value="Genomic_DNA"/>
</dbReference>
<protein>
    <submittedName>
        <fullName evidence="1">Uncharacterized protein</fullName>
    </submittedName>
</protein>
<proteinExistence type="predicted"/>
<keyword evidence="2" id="KW-1185">Reference proteome</keyword>
<reference evidence="1 2" key="1">
    <citation type="journal article" date="2017" name="Gigascience">
        <title>Genome sequence of the small brown planthopper, Laodelphax striatellus.</title>
        <authorList>
            <person name="Zhu J."/>
            <person name="Jiang F."/>
            <person name="Wang X."/>
            <person name="Yang P."/>
            <person name="Bao Y."/>
            <person name="Zhao W."/>
            <person name="Wang W."/>
            <person name="Lu H."/>
            <person name="Wang Q."/>
            <person name="Cui N."/>
            <person name="Li J."/>
            <person name="Chen X."/>
            <person name="Luo L."/>
            <person name="Yu J."/>
            <person name="Kang L."/>
            <person name="Cui F."/>
        </authorList>
    </citation>
    <scope>NUCLEOTIDE SEQUENCE [LARGE SCALE GENOMIC DNA]</scope>
    <source>
        <strain evidence="1">Lst14</strain>
    </source>
</reference>
<comment type="caution">
    <text evidence="1">The sequence shown here is derived from an EMBL/GenBank/DDBJ whole genome shotgun (WGS) entry which is preliminary data.</text>
</comment>
<sequence>MYSIKSNHLVMIWVAYYSSLISSHAGFASPAYSSHAIGKRDIVAQIMTDFPDSACKNIQMWGNIRSENPDDGVCLKCRVKVYGYPVEINKLAAHVVACRDNCRVISQLPEFKECILNVVKAEDENTGKEVKIWMKKPKT</sequence>
<dbReference type="Proteomes" id="UP000291343">
    <property type="component" value="Unassembled WGS sequence"/>
</dbReference>
<organism evidence="1 2">
    <name type="scientific">Laodelphax striatellus</name>
    <name type="common">Small brown planthopper</name>
    <name type="synonym">Delphax striatella</name>
    <dbReference type="NCBI Taxonomy" id="195883"/>
    <lineage>
        <taxon>Eukaryota</taxon>
        <taxon>Metazoa</taxon>
        <taxon>Ecdysozoa</taxon>
        <taxon>Arthropoda</taxon>
        <taxon>Hexapoda</taxon>
        <taxon>Insecta</taxon>
        <taxon>Pterygota</taxon>
        <taxon>Neoptera</taxon>
        <taxon>Paraneoptera</taxon>
        <taxon>Hemiptera</taxon>
        <taxon>Auchenorrhyncha</taxon>
        <taxon>Fulgoroidea</taxon>
        <taxon>Delphacidae</taxon>
        <taxon>Criomorphinae</taxon>
        <taxon>Laodelphax</taxon>
    </lineage>
</organism>
<accession>A0A482WRM8</accession>
<dbReference type="AlphaFoldDB" id="A0A482WRM8"/>